<protein>
    <recommendedName>
        <fullName evidence="5">Ig-like domain-containing protein</fullName>
    </recommendedName>
</protein>
<dbReference type="InterPro" id="IPR013106">
    <property type="entry name" value="Ig_V-set"/>
</dbReference>
<name>A0A8C3U614_CATUS</name>
<dbReference type="Pfam" id="PF07686">
    <property type="entry name" value="V-set"/>
    <property type="match status" value="1"/>
</dbReference>
<feature type="domain" description="Ig-like" evidence="5">
    <location>
        <begin position="15"/>
        <end position="96"/>
    </location>
</feature>
<dbReference type="SMART" id="SM00406">
    <property type="entry name" value="IGv"/>
    <property type="match status" value="1"/>
</dbReference>
<feature type="region of interest" description="Disordered" evidence="4">
    <location>
        <begin position="120"/>
        <end position="146"/>
    </location>
</feature>
<sequence length="146" mass="15207">EAPDPGCGGDLQPPGGTLTLLCRGSGFNFGDFGMGWYRQSPGKAPEWIASISNSGSSSWYASSLKGRFSISRDNGQSSVTLTMNSLKDEDSAVYFCAKSINTADPAAGYVDNFGAGPAPIFESPPFPKSPQISPNLPPVPKPSPSS</sequence>
<dbReference type="InterPro" id="IPR036179">
    <property type="entry name" value="Ig-like_dom_sf"/>
</dbReference>
<evidence type="ECO:0000313" key="6">
    <source>
        <dbReference type="Ensembl" id="ENSCUSP00005009489.1"/>
    </source>
</evidence>
<organism evidence="6 7">
    <name type="scientific">Catharus ustulatus</name>
    <name type="common">Russet-backed thrush</name>
    <name type="synonym">Hylocichla ustulatus</name>
    <dbReference type="NCBI Taxonomy" id="91951"/>
    <lineage>
        <taxon>Eukaryota</taxon>
        <taxon>Metazoa</taxon>
        <taxon>Chordata</taxon>
        <taxon>Craniata</taxon>
        <taxon>Vertebrata</taxon>
        <taxon>Euteleostomi</taxon>
        <taxon>Archelosauria</taxon>
        <taxon>Archosauria</taxon>
        <taxon>Dinosauria</taxon>
        <taxon>Saurischia</taxon>
        <taxon>Theropoda</taxon>
        <taxon>Coelurosauria</taxon>
        <taxon>Aves</taxon>
        <taxon>Neognathae</taxon>
        <taxon>Neoaves</taxon>
        <taxon>Telluraves</taxon>
        <taxon>Australaves</taxon>
        <taxon>Passeriformes</taxon>
        <taxon>Turdidae</taxon>
        <taxon>Catharus</taxon>
    </lineage>
</organism>
<dbReference type="GO" id="GO:0005576">
    <property type="term" value="C:extracellular region"/>
    <property type="evidence" value="ECO:0007669"/>
    <property type="project" value="UniProtKB-ARBA"/>
</dbReference>
<evidence type="ECO:0000256" key="2">
    <source>
        <dbReference type="ARBA" id="ARBA00023130"/>
    </source>
</evidence>
<dbReference type="GO" id="GO:0019814">
    <property type="term" value="C:immunoglobulin complex"/>
    <property type="evidence" value="ECO:0007669"/>
    <property type="project" value="UniProtKB-KW"/>
</dbReference>
<dbReference type="PROSITE" id="PS50835">
    <property type="entry name" value="IG_LIKE"/>
    <property type="match status" value="1"/>
</dbReference>
<keyword evidence="3" id="KW-1280">Immunoglobulin</keyword>
<evidence type="ECO:0000256" key="4">
    <source>
        <dbReference type="SAM" id="MobiDB-lite"/>
    </source>
</evidence>
<evidence type="ECO:0000256" key="1">
    <source>
        <dbReference type="ARBA" id="ARBA00022859"/>
    </source>
</evidence>
<reference evidence="6" key="3">
    <citation type="submission" date="2025-09" db="UniProtKB">
        <authorList>
            <consortium name="Ensembl"/>
        </authorList>
    </citation>
    <scope>IDENTIFICATION</scope>
</reference>
<dbReference type="PANTHER" id="PTHR23266">
    <property type="entry name" value="IMMUNOGLOBULIN HEAVY CHAIN"/>
    <property type="match status" value="1"/>
</dbReference>
<evidence type="ECO:0000256" key="3">
    <source>
        <dbReference type="ARBA" id="ARBA00043265"/>
    </source>
</evidence>
<dbReference type="AlphaFoldDB" id="A0A8C3U614"/>
<evidence type="ECO:0000313" key="7">
    <source>
        <dbReference type="Proteomes" id="UP000694563"/>
    </source>
</evidence>
<feature type="compositionally biased region" description="Pro residues" evidence="4">
    <location>
        <begin position="135"/>
        <end position="146"/>
    </location>
</feature>
<proteinExistence type="predicted"/>
<dbReference type="InterPro" id="IPR050199">
    <property type="entry name" value="IgHV"/>
</dbReference>
<dbReference type="Proteomes" id="UP000694563">
    <property type="component" value="Chromosome 38"/>
</dbReference>
<dbReference type="GO" id="GO:0002250">
    <property type="term" value="P:adaptive immune response"/>
    <property type="evidence" value="ECO:0007669"/>
    <property type="project" value="UniProtKB-KW"/>
</dbReference>
<dbReference type="InterPro" id="IPR013783">
    <property type="entry name" value="Ig-like_fold"/>
</dbReference>
<accession>A0A8C3U614</accession>
<reference evidence="6" key="1">
    <citation type="submission" date="2020-10" db="EMBL/GenBank/DDBJ databases">
        <title>Catharus ustulatus (Swainson's thrush) genome, bCatUst1, primary haplotype v2.</title>
        <authorList>
            <person name="Delmore K."/>
            <person name="Vafadar M."/>
            <person name="Formenti G."/>
            <person name="Chow W."/>
            <person name="Pelan S."/>
            <person name="Howe K."/>
            <person name="Rhie A."/>
            <person name="Mountcastle J."/>
            <person name="Haase B."/>
            <person name="Fedrigo O."/>
            <person name="Jarvis E.D."/>
        </authorList>
    </citation>
    <scope>NUCLEOTIDE SEQUENCE [LARGE SCALE GENOMIC DNA]</scope>
</reference>
<keyword evidence="2" id="KW-1064">Adaptive immunity</keyword>
<dbReference type="SUPFAM" id="SSF48726">
    <property type="entry name" value="Immunoglobulin"/>
    <property type="match status" value="1"/>
</dbReference>
<reference evidence="6" key="2">
    <citation type="submission" date="2025-08" db="UniProtKB">
        <authorList>
            <consortium name="Ensembl"/>
        </authorList>
    </citation>
    <scope>IDENTIFICATION</scope>
</reference>
<keyword evidence="1" id="KW-0391">Immunity</keyword>
<keyword evidence="7" id="KW-1185">Reference proteome</keyword>
<dbReference type="Ensembl" id="ENSCUST00005009876.1">
    <property type="protein sequence ID" value="ENSCUSP00005009489.1"/>
    <property type="gene ID" value="ENSCUSG00005006047.1"/>
</dbReference>
<dbReference type="InterPro" id="IPR007110">
    <property type="entry name" value="Ig-like_dom"/>
</dbReference>
<dbReference type="Gene3D" id="2.60.40.10">
    <property type="entry name" value="Immunoglobulins"/>
    <property type="match status" value="1"/>
</dbReference>
<evidence type="ECO:0000259" key="5">
    <source>
        <dbReference type="PROSITE" id="PS50835"/>
    </source>
</evidence>